<dbReference type="Pfam" id="PF01051">
    <property type="entry name" value="Rep3_N"/>
    <property type="match status" value="1"/>
</dbReference>
<accession>A0ABU0JW67</accession>
<organism evidence="3 4">
    <name type="scientific">Hathewaya limosa</name>
    <name type="common">Clostridium limosum</name>
    <dbReference type="NCBI Taxonomy" id="1536"/>
    <lineage>
        <taxon>Bacteria</taxon>
        <taxon>Bacillati</taxon>
        <taxon>Bacillota</taxon>
        <taxon>Clostridia</taxon>
        <taxon>Eubacteriales</taxon>
        <taxon>Clostridiaceae</taxon>
        <taxon>Hathewaya</taxon>
    </lineage>
</organism>
<dbReference type="EMBL" id="JAUSWN010000025">
    <property type="protein sequence ID" value="MDQ0480700.1"/>
    <property type="molecule type" value="Genomic_DNA"/>
</dbReference>
<feature type="domain" description="Initiator Rep protein WH1" evidence="2">
    <location>
        <begin position="16"/>
        <end position="175"/>
    </location>
</feature>
<proteinExistence type="inferred from homology"/>
<reference evidence="3 4" key="1">
    <citation type="submission" date="2023-07" db="EMBL/GenBank/DDBJ databases">
        <title>Genomic Encyclopedia of Type Strains, Phase IV (KMG-IV): sequencing the most valuable type-strain genomes for metagenomic binning, comparative biology and taxonomic classification.</title>
        <authorList>
            <person name="Goeker M."/>
        </authorList>
    </citation>
    <scope>NUCLEOTIDE SEQUENCE [LARGE SCALE GENOMIC DNA]</scope>
    <source>
        <strain evidence="3 4">DSM 1400</strain>
    </source>
</reference>
<dbReference type="SUPFAM" id="SSF46785">
    <property type="entry name" value="Winged helix' DNA-binding domain"/>
    <property type="match status" value="2"/>
</dbReference>
<sequence>MDNLKNKYEVKFSKSIIYKSNTLIEGSYYLSLNEQRLIWLGARKLKPIFINSNLTPEEMRKMIMVNMFDLIEINVFEFKKAFNIKSNNLYEDLSKITNKLYNRSVILYDENDNLIKKRWVITCKYDENRKSVFLQFHPDLIMELLVFSKKFTPLEFDISSHIRSTYTYRIYELLKQYANLGKRLFSFEELRYILAIEDKCYSRYSSFKQKILNPSIKLINKSSDITVDFEEIKVKRAVEKLVFTIKVKEKALASGEQIEQIKICETDMTSQELSAFYTLKDLFKNISITPYEANRIFDAALSGIDTFDLDMSCFDYIKYEKKVIDNWSEGKVIDNYVGALINGLKQNWKLNKKESSFTNIESNLTVEKLKEYESKLLQQQFNYACEE</sequence>
<evidence type="ECO:0000256" key="1">
    <source>
        <dbReference type="ARBA" id="ARBA00038283"/>
    </source>
</evidence>
<dbReference type="InterPro" id="IPR000525">
    <property type="entry name" value="Initiator_Rep_WH1"/>
</dbReference>
<name>A0ABU0JW67_HATLI</name>
<comment type="caution">
    <text evidence="3">The sequence shown here is derived from an EMBL/GenBank/DDBJ whole genome shotgun (WGS) entry which is preliminary data.</text>
</comment>
<dbReference type="Pfam" id="PF21205">
    <property type="entry name" value="Rep3_C"/>
    <property type="match status" value="1"/>
</dbReference>
<gene>
    <name evidence="3" type="ORF">QOZ93_002450</name>
</gene>
<evidence type="ECO:0000313" key="3">
    <source>
        <dbReference type="EMBL" id="MDQ0480700.1"/>
    </source>
</evidence>
<dbReference type="Proteomes" id="UP001224418">
    <property type="component" value="Unassembled WGS sequence"/>
</dbReference>
<comment type="similarity">
    <text evidence="1">Belongs to the initiator RepB protein family.</text>
</comment>
<evidence type="ECO:0000259" key="2">
    <source>
        <dbReference type="Pfam" id="PF01051"/>
    </source>
</evidence>
<evidence type="ECO:0000313" key="4">
    <source>
        <dbReference type="Proteomes" id="UP001224418"/>
    </source>
</evidence>
<dbReference type="InterPro" id="IPR036388">
    <property type="entry name" value="WH-like_DNA-bd_sf"/>
</dbReference>
<dbReference type="InterPro" id="IPR036390">
    <property type="entry name" value="WH_DNA-bd_sf"/>
</dbReference>
<dbReference type="Gene3D" id="1.10.10.10">
    <property type="entry name" value="Winged helix-like DNA-binding domain superfamily/Winged helix DNA-binding domain"/>
    <property type="match status" value="2"/>
</dbReference>
<keyword evidence="4" id="KW-1185">Reference proteome</keyword>
<protein>
    <submittedName>
        <fullName evidence="3">Plasmid replication initiation protein</fullName>
    </submittedName>
</protein>
<dbReference type="RefSeq" id="WP_307356793.1">
    <property type="nucleotide sequence ID" value="NZ_BAAACJ010000038.1"/>
</dbReference>